<dbReference type="EMBL" id="BMJT01000003">
    <property type="protein sequence ID" value="GGG17926.1"/>
    <property type="molecule type" value="Genomic_DNA"/>
</dbReference>
<reference evidence="2" key="1">
    <citation type="journal article" date="2014" name="Int. J. Syst. Evol. Microbiol.">
        <title>Complete genome sequence of Corynebacterium casei LMG S-19264T (=DSM 44701T), isolated from a smear-ripened cheese.</title>
        <authorList>
            <consortium name="US DOE Joint Genome Institute (JGI-PGF)"/>
            <person name="Walter F."/>
            <person name="Albersmeier A."/>
            <person name="Kalinowski J."/>
            <person name="Ruckert C."/>
        </authorList>
    </citation>
    <scope>NUCLEOTIDE SEQUENCE</scope>
    <source>
        <strain evidence="2">CGMCC 1.15760</strain>
    </source>
</reference>
<sequence length="140" mass="15445">MRQLLFGLGAGLFLAGVFSFFYIENMTSPPKETPVKENVNKEKPANTQEQEPVKKKASPQVSEQKEQPKSTETIYQLKIYSGATPSSIASDLQAAGIVDNKEDIEIFLNSEPYATSIQVGVFNITANMTIEDIAELITKQ</sequence>
<evidence type="ECO:0000256" key="1">
    <source>
        <dbReference type="SAM" id="MobiDB-lite"/>
    </source>
</evidence>
<keyword evidence="3" id="KW-1185">Reference proteome</keyword>
<name>A0A917G1J1_9BACI</name>
<evidence type="ECO:0000313" key="2">
    <source>
        <dbReference type="EMBL" id="GGG17926.1"/>
    </source>
</evidence>
<reference evidence="2" key="2">
    <citation type="submission" date="2020-09" db="EMBL/GenBank/DDBJ databases">
        <authorList>
            <person name="Sun Q."/>
            <person name="Zhou Y."/>
        </authorList>
    </citation>
    <scope>NUCLEOTIDE SEQUENCE</scope>
    <source>
        <strain evidence="2">CGMCC 1.15760</strain>
    </source>
</reference>
<comment type="caution">
    <text evidence="2">The sequence shown here is derived from an EMBL/GenBank/DDBJ whole genome shotgun (WGS) entry which is preliminary data.</text>
</comment>
<organism evidence="2 3">
    <name type="scientific">Lysinibacillus alkalisoli</name>
    <dbReference type="NCBI Taxonomy" id="1911548"/>
    <lineage>
        <taxon>Bacteria</taxon>
        <taxon>Bacillati</taxon>
        <taxon>Bacillota</taxon>
        <taxon>Bacilli</taxon>
        <taxon>Bacillales</taxon>
        <taxon>Bacillaceae</taxon>
        <taxon>Lysinibacillus</taxon>
    </lineage>
</organism>
<feature type="region of interest" description="Disordered" evidence="1">
    <location>
        <begin position="30"/>
        <end position="72"/>
    </location>
</feature>
<dbReference type="Gene3D" id="3.30.1490.480">
    <property type="entry name" value="Endolytic murein transglycosylase"/>
    <property type="match status" value="1"/>
</dbReference>
<dbReference type="Proteomes" id="UP000616608">
    <property type="component" value="Unassembled WGS sequence"/>
</dbReference>
<feature type="compositionally biased region" description="Basic and acidic residues" evidence="1">
    <location>
        <begin position="33"/>
        <end position="44"/>
    </location>
</feature>
<dbReference type="RefSeq" id="WP_188613970.1">
    <property type="nucleotide sequence ID" value="NZ_BMJT01000003.1"/>
</dbReference>
<protein>
    <recommendedName>
        <fullName evidence="4">Endolytic transglycosylase MltG</fullName>
    </recommendedName>
</protein>
<gene>
    <name evidence="2" type="ORF">GCM10007425_10420</name>
</gene>
<evidence type="ECO:0008006" key="4">
    <source>
        <dbReference type="Google" id="ProtNLM"/>
    </source>
</evidence>
<dbReference type="AlphaFoldDB" id="A0A917G1J1"/>
<evidence type="ECO:0000313" key="3">
    <source>
        <dbReference type="Proteomes" id="UP000616608"/>
    </source>
</evidence>
<accession>A0A917G1J1</accession>
<proteinExistence type="predicted"/>